<dbReference type="InterPro" id="IPR002109">
    <property type="entry name" value="Glutaredoxin"/>
</dbReference>
<accession>A0A1I8AH91</accession>
<dbReference type="InterPro" id="IPR014025">
    <property type="entry name" value="Glutaredoxin_subgr"/>
</dbReference>
<keyword evidence="2" id="KW-1185">Reference proteome</keyword>
<sequence length="458" mass="51013">MFKTKHFTVDKLDNFLSSFLCVRRACSVVLCSWANRRSGSSRTVYEQKRVFAALSVCGPSRANKEKVIADHILKHWSASSAICKRPSSERNITVSARSRGYCVFASSGSSNTSRDGGGHYAAPTTKQRYPMSRALLFDTSQTGGVQSRPARSPDSRRALHSLGSASCGMRRCLLLLLASFVAGDATGTKDVDDKASEQFVSKRLNDFGSPYHGSAYPGGQRPFGYQPYRQVPQQMRFNHFPTDQGAAPPMNNYGTYQSFGYENQAQSPNSFFDVIRNTVRRFDEQLAEVPYGAQEVPGNSPIQTNHGFLIENEQQSANRPFGVGTPRRMPPASYDYSGASQSGIFMSSRGYSYMGYIERQVRQYPIMIYTLVQCVPCQRAKHMLAISYPDVRSHFLEITGNEDWQRQLQVDLHQLTGAVTFPYVFVCGSYIGGSSDLIQLHQTGQLRQMVNACARKAK</sequence>
<dbReference type="InterPro" id="IPR036249">
    <property type="entry name" value="Thioredoxin-like_sf"/>
</dbReference>
<dbReference type="Pfam" id="PF00462">
    <property type="entry name" value="Glutaredoxin"/>
    <property type="match status" value="1"/>
</dbReference>
<dbReference type="AlphaFoldDB" id="A0A1I8AH91"/>
<dbReference type="Gene3D" id="3.40.30.10">
    <property type="entry name" value="Glutaredoxin"/>
    <property type="match status" value="1"/>
</dbReference>
<organism evidence="2 3">
    <name type="scientific">Steinernema glaseri</name>
    <dbReference type="NCBI Taxonomy" id="37863"/>
    <lineage>
        <taxon>Eukaryota</taxon>
        <taxon>Metazoa</taxon>
        <taxon>Ecdysozoa</taxon>
        <taxon>Nematoda</taxon>
        <taxon>Chromadorea</taxon>
        <taxon>Rhabditida</taxon>
        <taxon>Tylenchina</taxon>
        <taxon>Panagrolaimomorpha</taxon>
        <taxon>Strongyloidoidea</taxon>
        <taxon>Steinernematidae</taxon>
        <taxon>Steinernema</taxon>
    </lineage>
</organism>
<dbReference type="Proteomes" id="UP000095287">
    <property type="component" value="Unplaced"/>
</dbReference>
<evidence type="ECO:0000313" key="3">
    <source>
        <dbReference type="WBParaSite" id="L893_g5760.t1"/>
    </source>
</evidence>
<dbReference type="WBParaSite" id="L893_g5760.t1">
    <property type="protein sequence ID" value="L893_g5760.t1"/>
    <property type="gene ID" value="L893_g5760"/>
</dbReference>
<evidence type="ECO:0000313" key="2">
    <source>
        <dbReference type="Proteomes" id="UP000095287"/>
    </source>
</evidence>
<dbReference type="SUPFAM" id="SSF52833">
    <property type="entry name" value="Thioredoxin-like"/>
    <property type="match status" value="1"/>
</dbReference>
<dbReference type="GO" id="GO:0005739">
    <property type="term" value="C:mitochondrion"/>
    <property type="evidence" value="ECO:0007669"/>
    <property type="project" value="TreeGrafter"/>
</dbReference>
<dbReference type="PANTHER" id="PTHR46679">
    <property type="match status" value="1"/>
</dbReference>
<evidence type="ECO:0000259" key="1">
    <source>
        <dbReference type="Pfam" id="PF00462"/>
    </source>
</evidence>
<reference evidence="3" key="1">
    <citation type="submission" date="2016-11" db="UniProtKB">
        <authorList>
            <consortium name="WormBaseParasite"/>
        </authorList>
    </citation>
    <scope>IDENTIFICATION</scope>
</reference>
<dbReference type="PANTHER" id="PTHR46679:SF4">
    <property type="entry name" value="GLUTAREDOXIN DOMAIN-CONTAINING PROTEIN"/>
    <property type="match status" value="1"/>
</dbReference>
<dbReference type="GO" id="GO:0015035">
    <property type="term" value="F:protein-disulfide reductase activity"/>
    <property type="evidence" value="ECO:0007669"/>
    <property type="project" value="TreeGrafter"/>
</dbReference>
<dbReference type="PROSITE" id="PS51354">
    <property type="entry name" value="GLUTAREDOXIN_2"/>
    <property type="match status" value="1"/>
</dbReference>
<proteinExistence type="predicted"/>
<protein>
    <submittedName>
        <fullName evidence="3">Glutaredoxin domain-containing protein</fullName>
    </submittedName>
</protein>
<feature type="domain" description="Glutaredoxin" evidence="1">
    <location>
        <begin position="366"/>
        <end position="431"/>
    </location>
</feature>
<dbReference type="PRINTS" id="PR00160">
    <property type="entry name" value="GLUTAREDOXIN"/>
</dbReference>
<name>A0A1I8AH91_9BILA</name>